<dbReference type="InterPro" id="IPR010730">
    <property type="entry name" value="HET"/>
</dbReference>
<keyword evidence="3" id="KW-1185">Reference proteome</keyword>
<evidence type="ECO:0000259" key="1">
    <source>
        <dbReference type="Pfam" id="PF06985"/>
    </source>
</evidence>
<proteinExistence type="predicted"/>
<evidence type="ECO:0000313" key="2">
    <source>
        <dbReference type="EMBL" id="CAG8972756.1"/>
    </source>
</evidence>
<accession>A0A9N9LJN0</accession>
<organism evidence="2 3">
    <name type="scientific">Hymenoscyphus albidus</name>
    <dbReference type="NCBI Taxonomy" id="595503"/>
    <lineage>
        <taxon>Eukaryota</taxon>
        <taxon>Fungi</taxon>
        <taxon>Dikarya</taxon>
        <taxon>Ascomycota</taxon>
        <taxon>Pezizomycotina</taxon>
        <taxon>Leotiomycetes</taxon>
        <taxon>Helotiales</taxon>
        <taxon>Helotiaceae</taxon>
        <taxon>Hymenoscyphus</taxon>
    </lineage>
</organism>
<dbReference type="PANTHER" id="PTHR33112:SF1">
    <property type="entry name" value="HETEROKARYON INCOMPATIBILITY DOMAIN-CONTAINING PROTEIN"/>
    <property type="match status" value="1"/>
</dbReference>
<comment type="caution">
    <text evidence="2">The sequence shown here is derived from an EMBL/GenBank/DDBJ whole genome shotgun (WGS) entry which is preliminary data.</text>
</comment>
<feature type="domain" description="Heterokaryon incompatibility" evidence="1">
    <location>
        <begin position="23"/>
        <end position="130"/>
    </location>
</feature>
<dbReference type="AlphaFoldDB" id="A0A9N9LJN0"/>
<dbReference type="Proteomes" id="UP000701801">
    <property type="component" value="Unassembled WGS sequence"/>
</dbReference>
<protein>
    <recommendedName>
        <fullName evidence="1">Heterokaryon incompatibility domain-containing protein</fullName>
    </recommendedName>
</protein>
<dbReference type="Pfam" id="PF06985">
    <property type="entry name" value="HET"/>
    <property type="match status" value="1"/>
</dbReference>
<dbReference type="EMBL" id="CAJVRM010000055">
    <property type="protein sequence ID" value="CAG8972756.1"/>
    <property type="molecule type" value="Genomic_DNA"/>
</dbReference>
<reference evidence="2" key="1">
    <citation type="submission" date="2021-07" db="EMBL/GenBank/DDBJ databases">
        <authorList>
            <person name="Durling M."/>
        </authorList>
    </citation>
    <scope>NUCLEOTIDE SEQUENCE</scope>
</reference>
<dbReference type="OrthoDB" id="5428863at2759"/>
<gene>
    <name evidence="2" type="ORF">HYALB_00006848</name>
</gene>
<evidence type="ECO:0000313" key="3">
    <source>
        <dbReference type="Proteomes" id="UP000701801"/>
    </source>
</evidence>
<sequence>MRSFRVIDCLSTKVVKAAKNCEYVALSYVWGKPLSSGPGGDLAFQNVEFAPKVILDSIELVKRLGLQYLWVDRYCINQANAQEKHDQICQVDMIYASAQFAIIAAASGDPNYGLPGVNGTSRNPQPAIKIGEQIIISTLDSPDTLLSRSEQQVFFECNSMHCVETVNLPLNAMREDAPQDFHGPFSTAGAFKTKATGIPSSFMSCIREFTMRKLSYETDALNAMSGVFSVFEKVHPAIFQLKGVPFMTRIAPGSPQTFTADYEFVIGLLWWHPDARQCCRRAIFPSWSWAGWAGPTGGSFRFNESAQMKCGVKMSVELPNKRLKPFPRQRKHIPPFLAKARDAKFIHFTAKTSACKIIKKATSLGLEHQLLYAALLVGDVSINIELSFFPDELILSEQGLASCLFREGLTAMILAYNSFESTPYYMSIIVAKQSRCGEYMERVGNVSMVSDFGNPKKSGGYSREIKDWLARRPVQTIRLG</sequence>
<dbReference type="PANTHER" id="PTHR33112">
    <property type="entry name" value="DOMAIN PROTEIN, PUTATIVE-RELATED"/>
    <property type="match status" value="1"/>
</dbReference>
<name>A0A9N9LJN0_9HELO</name>